<keyword evidence="17" id="KW-1185">Reference proteome</keyword>
<dbReference type="EC" id="2.7.7.2" evidence="14"/>
<keyword evidence="7 14" id="KW-0547">Nucleotide-binding</keyword>
<dbReference type="Gene3D" id="3.40.50.620">
    <property type="entry name" value="HUPs"/>
    <property type="match status" value="1"/>
</dbReference>
<name>A0ABR5PVJ0_9LACO</name>
<comment type="catalytic activity">
    <reaction evidence="13 14">
        <text>FMN + ATP + H(+) = FAD + diphosphate</text>
        <dbReference type="Rhea" id="RHEA:17237"/>
        <dbReference type="ChEBI" id="CHEBI:15378"/>
        <dbReference type="ChEBI" id="CHEBI:30616"/>
        <dbReference type="ChEBI" id="CHEBI:33019"/>
        <dbReference type="ChEBI" id="CHEBI:57692"/>
        <dbReference type="ChEBI" id="CHEBI:58210"/>
        <dbReference type="EC" id="2.7.7.2"/>
    </reaction>
</comment>
<evidence type="ECO:0000256" key="1">
    <source>
        <dbReference type="ARBA" id="ARBA00004726"/>
    </source>
</evidence>
<dbReference type="SUPFAM" id="SSF82114">
    <property type="entry name" value="Riboflavin kinase-like"/>
    <property type="match status" value="1"/>
</dbReference>
<evidence type="ECO:0000313" key="17">
    <source>
        <dbReference type="Proteomes" id="UP000051521"/>
    </source>
</evidence>
<dbReference type="PANTHER" id="PTHR22749">
    <property type="entry name" value="RIBOFLAVIN KINASE/FMN ADENYLYLTRANSFERASE"/>
    <property type="match status" value="1"/>
</dbReference>
<dbReference type="NCBIfam" id="TIGR00083">
    <property type="entry name" value="ribF"/>
    <property type="match status" value="1"/>
</dbReference>
<evidence type="ECO:0000313" key="16">
    <source>
        <dbReference type="EMBL" id="KRN13226.1"/>
    </source>
</evidence>
<dbReference type="InterPro" id="IPR023465">
    <property type="entry name" value="Riboflavin_kinase_dom_sf"/>
</dbReference>
<proteinExistence type="inferred from homology"/>
<dbReference type="NCBIfam" id="NF004162">
    <property type="entry name" value="PRK05627.1-5"/>
    <property type="match status" value="1"/>
</dbReference>
<dbReference type="Pfam" id="PF06574">
    <property type="entry name" value="FAD_syn"/>
    <property type="match status" value="1"/>
</dbReference>
<keyword evidence="3 14" id="KW-0285">Flavoprotein</keyword>
<dbReference type="Pfam" id="PF01687">
    <property type="entry name" value="Flavokinase"/>
    <property type="match status" value="1"/>
</dbReference>
<dbReference type="PIRSF" id="PIRSF004491">
    <property type="entry name" value="FAD_Synth"/>
    <property type="match status" value="1"/>
</dbReference>
<dbReference type="Proteomes" id="UP000051521">
    <property type="component" value="Unassembled WGS sequence"/>
</dbReference>
<evidence type="ECO:0000256" key="2">
    <source>
        <dbReference type="ARBA" id="ARBA00005201"/>
    </source>
</evidence>
<dbReference type="InterPro" id="IPR015864">
    <property type="entry name" value="FAD_synthase"/>
</dbReference>
<keyword evidence="4 14" id="KW-0288">FMN</keyword>
<dbReference type="RefSeq" id="WP_169790190.1">
    <property type="nucleotide sequence ID" value="NZ_AYZO01000010.1"/>
</dbReference>
<dbReference type="SMART" id="SM00904">
    <property type="entry name" value="Flavokinase"/>
    <property type="match status" value="1"/>
</dbReference>
<keyword evidence="10 14" id="KW-0067">ATP-binding</keyword>
<reference evidence="16 17" key="1">
    <citation type="journal article" date="2015" name="Genome Announc.">
        <title>Expanding the biotechnology potential of lactobacilli through comparative genomics of 213 strains and associated genera.</title>
        <authorList>
            <person name="Sun Z."/>
            <person name="Harris H.M."/>
            <person name="McCann A."/>
            <person name="Guo C."/>
            <person name="Argimon S."/>
            <person name="Zhang W."/>
            <person name="Yang X."/>
            <person name="Jeffery I.B."/>
            <person name="Cooney J.C."/>
            <person name="Kagawa T.F."/>
            <person name="Liu W."/>
            <person name="Song Y."/>
            <person name="Salvetti E."/>
            <person name="Wrobel A."/>
            <person name="Rasinkangas P."/>
            <person name="Parkhill J."/>
            <person name="Rea M.C."/>
            <person name="O'Sullivan O."/>
            <person name="Ritari J."/>
            <person name="Douillard F.P."/>
            <person name="Paul Ross R."/>
            <person name="Yang R."/>
            <person name="Briner A.E."/>
            <person name="Felis G.E."/>
            <person name="de Vos W.M."/>
            <person name="Barrangou R."/>
            <person name="Klaenhammer T.R."/>
            <person name="Caufield P.W."/>
            <person name="Cui Y."/>
            <person name="Zhang H."/>
            <person name="O'Toole P.W."/>
        </authorList>
    </citation>
    <scope>NUCLEOTIDE SEQUENCE [LARGE SCALE GENOMIC DNA]</scope>
    <source>
        <strain evidence="16 17">DSM 23908</strain>
    </source>
</reference>
<comment type="caution">
    <text evidence="16">The sequence shown here is derived from an EMBL/GenBank/DDBJ whole genome shotgun (WGS) entry which is preliminary data.</text>
</comment>
<keyword evidence="8 14" id="KW-0418">Kinase</keyword>
<organism evidence="16 17">
    <name type="scientific">Lactobacillus gigeriorum DSM 23908 = CRBIP 24.85</name>
    <dbReference type="NCBI Taxonomy" id="1423751"/>
    <lineage>
        <taxon>Bacteria</taxon>
        <taxon>Bacillati</taxon>
        <taxon>Bacillota</taxon>
        <taxon>Bacilli</taxon>
        <taxon>Lactobacillales</taxon>
        <taxon>Lactobacillaceae</taxon>
        <taxon>Lactobacillus</taxon>
    </lineage>
</organism>
<accession>A0ABR5PVJ0</accession>
<evidence type="ECO:0000256" key="5">
    <source>
        <dbReference type="ARBA" id="ARBA00022679"/>
    </source>
</evidence>
<dbReference type="SUPFAM" id="SSF52374">
    <property type="entry name" value="Nucleotidylyl transferase"/>
    <property type="match status" value="1"/>
</dbReference>
<evidence type="ECO:0000256" key="11">
    <source>
        <dbReference type="ARBA" id="ARBA00023268"/>
    </source>
</evidence>
<evidence type="ECO:0000256" key="13">
    <source>
        <dbReference type="ARBA" id="ARBA00049494"/>
    </source>
</evidence>
<evidence type="ECO:0000256" key="10">
    <source>
        <dbReference type="ARBA" id="ARBA00022840"/>
    </source>
</evidence>
<sequence>MKESIVQLIHLNYPVEEHITPSKVVLALGFFDGVHKGHKRLLQMAKEVAEKKNLPLMVMTFDRHPSEVYAGKKDFAYIDDLDEKADKMAHAGVDYLAVIKFTEAFSKISGQEFVDNVIVKLNADTVVAGFDYTYGPKDVANMEHLPAFSKGRFDIVTVPKQTMDGQKIGSTEIRKAIADGKMELVYELLGHHYVMSGTIGHGKRNGHKLGYPTANLVWNNKKAIPKIGVYATRTWVDGKWYDSMTSVGYNVTIGDSQQIFIESNLFDFDKDVYGQKMTIKWYKYTRGEVKFNSFAELKDQLAKDKTEIENYFAKLELEEK</sequence>
<dbReference type="InterPro" id="IPR023468">
    <property type="entry name" value="Riboflavin_kinase"/>
</dbReference>
<dbReference type="EC" id="2.7.1.26" evidence="14"/>
<gene>
    <name evidence="16" type="ORF">FC38_GL000216</name>
</gene>
<dbReference type="InterPro" id="IPR014729">
    <property type="entry name" value="Rossmann-like_a/b/a_fold"/>
</dbReference>
<keyword evidence="11" id="KW-0511">Multifunctional enzyme</keyword>
<dbReference type="EMBL" id="AYZO01000010">
    <property type="protein sequence ID" value="KRN13226.1"/>
    <property type="molecule type" value="Genomic_DNA"/>
</dbReference>
<evidence type="ECO:0000256" key="6">
    <source>
        <dbReference type="ARBA" id="ARBA00022695"/>
    </source>
</evidence>
<evidence type="ECO:0000256" key="4">
    <source>
        <dbReference type="ARBA" id="ARBA00022643"/>
    </source>
</evidence>
<evidence type="ECO:0000256" key="8">
    <source>
        <dbReference type="ARBA" id="ARBA00022777"/>
    </source>
</evidence>
<dbReference type="Gene3D" id="2.40.30.30">
    <property type="entry name" value="Riboflavin kinase-like"/>
    <property type="match status" value="1"/>
</dbReference>
<evidence type="ECO:0000256" key="3">
    <source>
        <dbReference type="ARBA" id="ARBA00022630"/>
    </source>
</evidence>
<comment type="catalytic activity">
    <reaction evidence="12 14">
        <text>riboflavin + ATP = FMN + ADP + H(+)</text>
        <dbReference type="Rhea" id="RHEA:14357"/>
        <dbReference type="ChEBI" id="CHEBI:15378"/>
        <dbReference type="ChEBI" id="CHEBI:30616"/>
        <dbReference type="ChEBI" id="CHEBI:57986"/>
        <dbReference type="ChEBI" id="CHEBI:58210"/>
        <dbReference type="ChEBI" id="CHEBI:456216"/>
        <dbReference type="EC" id="2.7.1.26"/>
    </reaction>
</comment>
<dbReference type="InterPro" id="IPR002606">
    <property type="entry name" value="Riboflavin_kinase_bac"/>
</dbReference>
<protein>
    <recommendedName>
        <fullName evidence="14">Riboflavin biosynthesis protein</fullName>
    </recommendedName>
    <domain>
        <recommendedName>
            <fullName evidence="14">Riboflavin kinase</fullName>
            <ecNumber evidence="14">2.7.1.26</ecNumber>
        </recommendedName>
        <alternativeName>
            <fullName evidence="14">Flavokinase</fullName>
        </alternativeName>
    </domain>
    <domain>
        <recommendedName>
            <fullName evidence="14">FMN adenylyltransferase</fullName>
            <ecNumber evidence="14">2.7.7.2</ecNumber>
        </recommendedName>
        <alternativeName>
            <fullName evidence="14">FAD pyrophosphorylase</fullName>
        </alternativeName>
        <alternativeName>
            <fullName evidence="14">FAD synthase</fullName>
        </alternativeName>
    </domain>
</protein>
<comment type="similarity">
    <text evidence="14">Belongs to the ribF family.</text>
</comment>
<dbReference type="InterPro" id="IPR015865">
    <property type="entry name" value="Riboflavin_kinase_bac/euk"/>
</dbReference>
<evidence type="ECO:0000259" key="15">
    <source>
        <dbReference type="SMART" id="SM00904"/>
    </source>
</evidence>
<keyword evidence="9 14" id="KW-0274">FAD</keyword>
<feature type="domain" description="Riboflavin kinase" evidence="15">
    <location>
        <begin position="188"/>
        <end position="313"/>
    </location>
</feature>
<evidence type="ECO:0000256" key="7">
    <source>
        <dbReference type="ARBA" id="ARBA00022741"/>
    </source>
</evidence>
<evidence type="ECO:0000256" key="9">
    <source>
        <dbReference type="ARBA" id="ARBA00022827"/>
    </source>
</evidence>
<comment type="pathway">
    <text evidence="1 14">Cofactor biosynthesis; FAD biosynthesis; FAD from FMN: step 1/1.</text>
</comment>
<comment type="pathway">
    <text evidence="2 14">Cofactor biosynthesis; FMN biosynthesis; FMN from riboflavin (ATP route): step 1/1.</text>
</comment>
<evidence type="ECO:0000256" key="14">
    <source>
        <dbReference type="PIRNR" id="PIRNR004491"/>
    </source>
</evidence>
<keyword evidence="5 14" id="KW-0808">Transferase</keyword>
<keyword evidence="6 14" id="KW-0548">Nucleotidyltransferase</keyword>
<evidence type="ECO:0000256" key="12">
    <source>
        <dbReference type="ARBA" id="ARBA00047880"/>
    </source>
</evidence>
<dbReference type="CDD" id="cd02064">
    <property type="entry name" value="FAD_synthetase_N"/>
    <property type="match status" value="1"/>
</dbReference>
<dbReference type="PANTHER" id="PTHR22749:SF6">
    <property type="entry name" value="RIBOFLAVIN KINASE"/>
    <property type="match status" value="1"/>
</dbReference>